<keyword evidence="3" id="KW-1185">Reference proteome</keyword>
<dbReference type="AlphaFoldDB" id="A0A0R3WSD6"/>
<evidence type="ECO:0000313" key="3">
    <source>
        <dbReference type="Proteomes" id="UP000274429"/>
    </source>
</evidence>
<dbReference type="Pfam" id="PF15228">
    <property type="entry name" value="DAP"/>
    <property type="match status" value="1"/>
</dbReference>
<dbReference type="EMBL" id="UYWX01002822">
    <property type="protein sequence ID" value="VDM23092.1"/>
    <property type="molecule type" value="Genomic_DNA"/>
</dbReference>
<dbReference type="STRING" id="6205.A0A0R3WSD6"/>
<proteinExistence type="predicted"/>
<organism evidence="4">
    <name type="scientific">Hydatigena taeniaeformis</name>
    <name type="common">Feline tapeworm</name>
    <name type="synonym">Taenia taeniaeformis</name>
    <dbReference type="NCBI Taxonomy" id="6205"/>
    <lineage>
        <taxon>Eukaryota</taxon>
        <taxon>Metazoa</taxon>
        <taxon>Spiralia</taxon>
        <taxon>Lophotrochozoa</taxon>
        <taxon>Platyhelminthes</taxon>
        <taxon>Cestoda</taxon>
        <taxon>Eucestoda</taxon>
        <taxon>Cyclophyllidea</taxon>
        <taxon>Taeniidae</taxon>
        <taxon>Hydatigera</taxon>
    </lineage>
</organism>
<reference evidence="2 3" key="2">
    <citation type="submission" date="2018-11" db="EMBL/GenBank/DDBJ databases">
        <authorList>
            <consortium name="Pathogen Informatics"/>
        </authorList>
    </citation>
    <scope>NUCLEOTIDE SEQUENCE [LARGE SCALE GENOMIC DNA]</scope>
</reference>
<evidence type="ECO:0000313" key="2">
    <source>
        <dbReference type="EMBL" id="VDM23092.1"/>
    </source>
</evidence>
<dbReference type="WBParaSite" id="TTAC_0000367601-mRNA-1">
    <property type="protein sequence ID" value="TTAC_0000367601-mRNA-1"/>
    <property type="gene ID" value="TTAC_0000367601"/>
</dbReference>
<protein>
    <submittedName>
        <fullName evidence="4">TPX2 domain-containing protein</fullName>
    </submittedName>
</protein>
<accession>A0A0R3WSD6</accession>
<sequence length="114" mass="13223">MGDREEDADLAISNPPASMFKIFCNNFLKAKVGNMRIVQKHRDTGEKPLSKSEYMKQAQEYNSEIIVPPKHDFETRKELDFHDQSVFHSQQKPLPRVSKAPKPVQPIIYQPRND</sequence>
<name>A0A0R3WSD6_HYDTA</name>
<evidence type="ECO:0000256" key="1">
    <source>
        <dbReference type="SAM" id="MobiDB-lite"/>
    </source>
</evidence>
<dbReference type="Proteomes" id="UP000274429">
    <property type="component" value="Unassembled WGS sequence"/>
</dbReference>
<dbReference type="OrthoDB" id="5973225at2759"/>
<reference evidence="4" key="1">
    <citation type="submission" date="2017-02" db="UniProtKB">
        <authorList>
            <consortium name="WormBaseParasite"/>
        </authorList>
    </citation>
    <scope>IDENTIFICATION</scope>
</reference>
<gene>
    <name evidence="2" type="ORF">TTAC_LOCUS3661</name>
</gene>
<evidence type="ECO:0000313" key="4">
    <source>
        <dbReference type="WBParaSite" id="TTAC_0000367601-mRNA-1"/>
    </source>
</evidence>
<dbReference type="InterPro" id="IPR024130">
    <property type="entry name" value="DAP1/DAPL1"/>
</dbReference>
<feature type="region of interest" description="Disordered" evidence="1">
    <location>
        <begin position="85"/>
        <end position="114"/>
    </location>
</feature>